<name>E3NK97_CAERE</name>
<keyword evidence="1" id="KW-0812">Transmembrane</keyword>
<feature type="chain" id="PRO_5003178806" evidence="2">
    <location>
        <begin position="22"/>
        <end position="93"/>
    </location>
</feature>
<dbReference type="STRING" id="31234.E3NK97"/>
<dbReference type="InParanoid" id="E3NK97"/>
<sequence length="93" mass="10732">MLHAMRPVLLATALFAVTAHAFLGFGNGAARKAEDAKWSHYHNQEQLETKLTEINEKCPEVCGFFPCFSVFCFRFSFLSSWFMRTGSRFLRYI</sequence>
<evidence type="ECO:0000256" key="2">
    <source>
        <dbReference type="SAM" id="SignalP"/>
    </source>
</evidence>
<proteinExistence type="predicted"/>
<accession>E3NK97</accession>
<keyword evidence="4" id="KW-1185">Reference proteome</keyword>
<evidence type="ECO:0000256" key="1">
    <source>
        <dbReference type="SAM" id="Phobius"/>
    </source>
</evidence>
<keyword evidence="2" id="KW-0732">Signal</keyword>
<reference evidence="3" key="1">
    <citation type="submission" date="2007-07" db="EMBL/GenBank/DDBJ databases">
        <title>PCAP assembly of the Caenorhabditis remanei genome.</title>
        <authorList>
            <consortium name="The Caenorhabditis remanei Sequencing Consortium"/>
            <person name="Wilson R.K."/>
        </authorList>
    </citation>
    <scope>NUCLEOTIDE SEQUENCE [LARGE SCALE GENOMIC DNA]</scope>
    <source>
        <strain evidence="3">PB4641</strain>
    </source>
</reference>
<feature type="transmembrane region" description="Helical" evidence="1">
    <location>
        <begin position="63"/>
        <end position="83"/>
    </location>
</feature>
<gene>
    <name evidence="3" type="ORF">CRE_15035</name>
</gene>
<dbReference type="eggNOG" id="KOG2649">
    <property type="taxonomic scope" value="Eukaryota"/>
</dbReference>
<protein>
    <submittedName>
        <fullName evidence="3">Uncharacterized protein</fullName>
    </submittedName>
</protein>
<keyword evidence="1" id="KW-0472">Membrane</keyword>
<evidence type="ECO:0000313" key="3">
    <source>
        <dbReference type="EMBL" id="EFP02067.1"/>
    </source>
</evidence>
<dbReference type="Proteomes" id="UP000008281">
    <property type="component" value="Unassembled WGS sequence"/>
</dbReference>
<dbReference type="AlphaFoldDB" id="E3NK97"/>
<keyword evidence="1" id="KW-1133">Transmembrane helix</keyword>
<feature type="signal peptide" evidence="2">
    <location>
        <begin position="1"/>
        <end position="21"/>
    </location>
</feature>
<dbReference type="HOGENOM" id="CLU_2401727_0_0_1"/>
<evidence type="ECO:0000313" key="4">
    <source>
        <dbReference type="Proteomes" id="UP000008281"/>
    </source>
</evidence>
<organism evidence="4">
    <name type="scientific">Caenorhabditis remanei</name>
    <name type="common">Caenorhabditis vulgaris</name>
    <dbReference type="NCBI Taxonomy" id="31234"/>
    <lineage>
        <taxon>Eukaryota</taxon>
        <taxon>Metazoa</taxon>
        <taxon>Ecdysozoa</taxon>
        <taxon>Nematoda</taxon>
        <taxon>Chromadorea</taxon>
        <taxon>Rhabditida</taxon>
        <taxon>Rhabditina</taxon>
        <taxon>Rhabditomorpha</taxon>
        <taxon>Rhabditoidea</taxon>
        <taxon>Rhabditidae</taxon>
        <taxon>Peloderinae</taxon>
        <taxon>Caenorhabditis</taxon>
    </lineage>
</organism>
<dbReference type="EMBL" id="DS268790">
    <property type="protein sequence ID" value="EFP02067.1"/>
    <property type="molecule type" value="Genomic_DNA"/>
</dbReference>